<protein>
    <submittedName>
        <fullName evidence="3">Uncharacterized protein</fullName>
    </submittedName>
</protein>
<feature type="region of interest" description="Disordered" evidence="2">
    <location>
        <begin position="380"/>
        <end position="403"/>
    </location>
</feature>
<reference evidence="3 4" key="1">
    <citation type="submission" date="2014-06" db="EMBL/GenBank/DDBJ databases">
        <title>Evolutionary Origins and Diversification of the Mycorrhizal Mutualists.</title>
        <authorList>
            <consortium name="DOE Joint Genome Institute"/>
            <consortium name="Mycorrhizal Genomics Consortium"/>
            <person name="Kohler A."/>
            <person name="Kuo A."/>
            <person name="Nagy L.G."/>
            <person name="Floudas D."/>
            <person name="Copeland A."/>
            <person name="Barry K.W."/>
            <person name="Cichocki N."/>
            <person name="Veneault-Fourrey C."/>
            <person name="LaButti K."/>
            <person name="Lindquist E.A."/>
            <person name="Lipzen A."/>
            <person name="Lundell T."/>
            <person name="Morin E."/>
            <person name="Murat C."/>
            <person name="Riley R."/>
            <person name="Ohm R."/>
            <person name="Sun H."/>
            <person name="Tunlid A."/>
            <person name="Henrissat B."/>
            <person name="Grigoriev I.V."/>
            <person name="Hibbett D.S."/>
            <person name="Martin F."/>
        </authorList>
    </citation>
    <scope>NUCLEOTIDE SEQUENCE [LARGE SCALE GENOMIC DNA]</scope>
    <source>
        <strain evidence="3 4">SS14</strain>
    </source>
</reference>
<keyword evidence="4" id="KW-1185">Reference proteome</keyword>
<evidence type="ECO:0000256" key="2">
    <source>
        <dbReference type="SAM" id="MobiDB-lite"/>
    </source>
</evidence>
<dbReference type="HOGENOM" id="CLU_683645_0_0_1"/>
<accession>A0A0C9VRW3</accession>
<evidence type="ECO:0000256" key="1">
    <source>
        <dbReference type="SAM" id="Coils"/>
    </source>
</evidence>
<gene>
    <name evidence="3" type="ORF">M422DRAFT_49064</name>
</gene>
<feature type="compositionally biased region" description="Acidic residues" evidence="2">
    <location>
        <begin position="394"/>
        <end position="403"/>
    </location>
</feature>
<proteinExistence type="predicted"/>
<keyword evidence="1" id="KW-0175">Coiled coil</keyword>
<evidence type="ECO:0000313" key="3">
    <source>
        <dbReference type="EMBL" id="KIJ40741.1"/>
    </source>
</evidence>
<dbReference type="Proteomes" id="UP000054279">
    <property type="component" value="Unassembled WGS sequence"/>
</dbReference>
<name>A0A0C9VRW3_SPHS4</name>
<organism evidence="3 4">
    <name type="scientific">Sphaerobolus stellatus (strain SS14)</name>
    <dbReference type="NCBI Taxonomy" id="990650"/>
    <lineage>
        <taxon>Eukaryota</taxon>
        <taxon>Fungi</taxon>
        <taxon>Dikarya</taxon>
        <taxon>Basidiomycota</taxon>
        <taxon>Agaricomycotina</taxon>
        <taxon>Agaricomycetes</taxon>
        <taxon>Phallomycetidae</taxon>
        <taxon>Geastrales</taxon>
        <taxon>Sphaerobolaceae</taxon>
        <taxon>Sphaerobolus</taxon>
    </lineage>
</organism>
<dbReference type="EMBL" id="KN837142">
    <property type="protein sequence ID" value="KIJ40741.1"/>
    <property type="molecule type" value="Genomic_DNA"/>
</dbReference>
<feature type="coiled-coil region" evidence="1">
    <location>
        <begin position="327"/>
        <end position="358"/>
    </location>
</feature>
<evidence type="ECO:0000313" key="4">
    <source>
        <dbReference type="Proteomes" id="UP000054279"/>
    </source>
</evidence>
<dbReference type="AlphaFoldDB" id="A0A0C9VRW3"/>
<sequence length="403" mass="46227">MSESMISVIFPADFDKNGLLEFFASSRIPLSIALCNMSFDDRWRRLYSAEQFATLAPEPLVLSQEICLFKKGYEAYFKDRKQKLSKLLAGIHISDVISVDLEQKIANELIPVASFSLSYLYFPLASGAYRIWIVVDGDEEWMVPAKYPLVLSEGPLEVFRNTLRWSLVESWNALDQEHFVDFSLKSAHWSYVTWRAHGISLTPRQNLQSHIPLLAEVERDFTPANLDIVVFPNLIHPFSFTLDALSWEDLREKVLLTLETDTRYMILKYGGYVDGAKPWVFIKHMILRNHKGGAVVTAVIGMEICLLHGADILKDLIAQRQRITILVEVFRARLKAEAEEANRLIAEAEEAERLQLQQLETLRTMRALVLEGRRRIIGTRNRLNRNPTPHQDVPQDDDADDDV</sequence>